<evidence type="ECO:0000313" key="2">
    <source>
        <dbReference type="Proteomes" id="UP000269945"/>
    </source>
</evidence>
<organism evidence="1 2">
    <name type="scientific">Gulo gulo</name>
    <name type="common">Wolverine</name>
    <name type="synonym">Gluton</name>
    <dbReference type="NCBI Taxonomy" id="48420"/>
    <lineage>
        <taxon>Eukaryota</taxon>
        <taxon>Metazoa</taxon>
        <taxon>Chordata</taxon>
        <taxon>Craniata</taxon>
        <taxon>Vertebrata</taxon>
        <taxon>Euteleostomi</taxon>
        <taxon>Mammalia</taxon>
        <taxon>Eutheria</taxon>
        <taxon>Laurasiatheria</taxon>
        <taxon>Carnivora</taxon>
        <taxon>Caniformia</taxon>
        <taxon>Musteloidea</taxon>
        <taxon>Mustelidae</taxon>
        <taxon>Guloninae</taxon>
        <taxon>Gulo</taxon>
    </lineage>
</organism>
<dbReference type="AlphaFoldDB" id="A0A9X9LZR8"/>
<keyword evidence="2" id="KW-1185">Reference proteome</keyword>
<accession>A0A9X9LZR8</accession>
<proteinExistence type="predicted"/>
<sequence>MTELKTLRLAFFSSPPWSVAGMLLTQQHADTASGQDMLFLGEALFVITTPDLEDTPFHSSP</sequence>
<gene>
    <name evidence="1" type="ORF">BN2614_LOCUS1</name>
</gene>
<protein>
    <submittedName>
        <fullName evidence="1">Uncharacterized protein</fullName>
    </submittedName>
</protein>
<comment type="caution">
    <text evidence="1">The sequence shown here is derived from an EMBL/GenBank/DDBJ whole genome shotgun (WGS) entry which is preliminary data.</text>
</comment>
<evidence type="ECO:0000313" key="1">
    <source>
        <dbReference type="EMBL" id="VCX07679.1"/>
    </source>
</evidence>
<dbReference type="Proteomes" id="UP000269945">
    <property type="component" value="Unassembled WGS sequence"/>
</dbReference>
<name>A0A9X9LZR8_GULGU</name>
<feature type="non-terminal residue" evidence="1">
    <location>
        <position position="61"/>
    </location>
</feature>
<dbReference type="EMBL" id="CYRY02031832">
    <property type="protein sequence ID" value="VCX07679.1"/>
    <property type="molecule type" value="Genomic_DNA"/>
</dbReference>
<reference evidence="1 2" key="1">
    <citation type="submission" date="2018-10" db="EMBL/GenBank/DDBJ databases">
        <authorList>
            <person name="Ekblom R."/>
            <person name="Jareborg N."/>
        </authorList>
    </citation>
    <scope>NUCLEOTIDE SEQUENCE [LARGE SCALE GENOMIC DNA]</scope>
    <source>
        <tissue evidence="1">Muscle</tissue>
    </source>
</reference>